<dbReference type="Proteomes" id="UP000215914">
    <property type="component" value="Chromosome 10"/>
</dbReference>
<keyword evidence="5" id="KW-1185">Reference proteome</keyword>
<name>A0A251TLE4_HELAN</name>
<dbReference type="EMBL" id="CM007899">
    <property type="protein sequence ID" value="OTG11589.1"/>
    <property type="molecule type" value="Genomic_DNA"/>
</dbReference>
<dbReference type="PANTHER" id="PTHR45648">
    <property type="entry name" value="GDSL LIPASE/ACYLHYDROLASE FAMILY PROTEIN (AFU_ORTHOLOGUE AFUA_4G14700)"/>
    <property type="match status" value="1"/>
</dbReference>
<proteinExistence type="predicted"/>
<reference evidence="3" key="1">
    <citation type="journal article" date="2017" name="Nature">
        <title>The sunflower genome provides insights into oil metabolism, flowering and Asterid evolution.</title>
        <authorList>
            <person name="Badouin H."/>
            <person name="Gouzy J."/>
            <person name="Grassa C.J."/>
            <person name="Murat F."/>
            <person name="Staton S.E."/>
            <person name="Cottret L."/>
            <person name="Lelandais-Briere C."/>
            <person name="Owens G.L."/>
            <person name="Carrere S."/>
            <person name="Mayjonade B."/>
            <person name="Legrand L."/>
            <person name="Gill N."/>
            <person name="Kane N.C."/>
            <person name="Bowers J.E."/>
            <person name="Hubner S."/>
            <person name="Bellec A."/>
            <person name="Berard A."/>
            <person name="Berges H."/>
            <person name="Blanchet N."/>
            <person name="Boniface M.C."/>
            <person name="Brunel D."/>
            <person name="Catrice O."/>
            <person name="Chaidir N."/>
            <person name="Claudel C."/>
            <person name="Donnadieu C."/>
            <person name="Faraut T."/>
            <person name="Fievet G."/>
            <person name="Helmstetter N."/>
            <person name="King M."/>
            <person name="Knapp S.J."/>
            <person name="Lai Z."/>
            <person name="Le Paslier M.C."/>
            <person name="Lippi Y."/>
            <person name="Lorenzon L."/>
            <person name="Mandel J.R."/>
            <person name="Marage G."/>
            <person name="Marchand G."/>
            <person name="Marquand E."/>
            <person name="Bret-Mestries E."/>
            <person name="Morien E."/>
            <person name="Nambeesan S."/>
            <person name="Nguyen T."/>
            <person name="Pegot-Espagnet P."/>
            <person name="Pouilly N."/>
            <person name="Raftis F."/>
            <person name="Sallet E."/>
            <person name="Schiex T."/>
            <person name="Thomas J."/>
            <person name="Vandecasteele C."/>
            <person name="Vares D."/>
            <person name="Vear F."/>
            <person name="Vautrin S."/>
            <person name="Crespi M."/>
            <person name="Mangin B."/>
            <person name="Burke J.M."/>
            <person name="Salse J."/>
            <person name="Munos S."/>
            <person name="Vincourt P."/>
            <person name="Rieseberg L.H."/>
            <person name="Langlade N.B."/>
        </authorList>
    </citation>
    <scope>NUCLEOTIDE SEQUENCE</scope>
    <source>
        <tissue evidence="3">Leaves</tissue>
    </source>
</reference>
<evidence type="ECO:0000313" key="4">
    <source>
        <dbReference type="EMBL" id="OTG11589.1"/>
    </source>
</evidence>
<evidence type="ECO:0000313" key="3">
    <source>
        <dbReference type="EMBL" id="KAF5786217.1"/>
    </source>
</evidence>
<reference evidence="4" key="2">
    <citation type="submission" date="2017-02" db="EMBL/GenBank/DDBJ databases">
        <title>Sunflower complete genome.</title>
        <authorList>
            <person name="Langlade N."/>
            <person name="Munos S."/>
        </authorList>
    </citation>
    <scope>NUCLEOTIDE SEQUENCE [LARGE SCALE GENOMIC DNA]</scope>
    <source>
        <tissue evidence="4">Leaves</tissue>
    </source>
</reference>
<keyword evidence="1 4" id="KW-0378">Hydrolase</keyword>
<dbReference type="EC" id="3.1.1.74" evidence="3"/>
<dbReference type="InterPro" id="IPR036514">
    <property type="entry name" value="SGNH_hydro_sf"/>
</dbReference>
<organism evidence="4 5">
    <name type="scientific">Helianthus annuus</name>
    <name type="common">Common sunflower</name>
    <dbReference type="NCBI Taxonomy" id="4232"/>
    <lineage>
        <taxon>Eukaryota</taxon>
        <taxon>Viridiplantae</taxon>
        <taxon>Streptophyta</taxon>
        <taxon>Embryophyta</taxon>
        <taxon>Tracheophyta</taxon>
        <taxon>Spermatophyta</taxon>
        <taxon>Magnoliopsida</taxon>
        <taxon>eudicotyledons</taxon>
        <taxon>Gunneridae</taxon>
        <taxon>Pentapetalae</taxon>
        <taxon>asterids</taxon>
        <taxon>campanulids</taxon>
        <taxon>Asterales</taxon>
        <taxon>Asteraceae</taxon>
        <taxon>Asteroideae</taxon>
        <taxon>Heliantheae alliance</taxon>
        <taxon>Heliantheae</taxon>
        <taxon>Helianthus</taxon>
    </lineage>
</organism>
<reference evidence="3" key="3">
    <citation type="submission" date="2020-06" db="EMBL/GenBank/DDBJ databases">
        <title>Helianthus annuus Genome sequencing and assembly Release 2.</title>
        <authorList>
            <person name="Gouzy J."/>
            <person name="Langlade N."/>
            <person name="Munos S."/>
        </authorList>
    </citation>
    <scope>NUCLEOTIDE SEQUENCE</scope>
    <source>
        <tissue evidence="3">Leaves</tissue>
    </source>
</reference>
<dbReference type="PANTHER" id="PTHR45648:SF168">
    <property type="entry name" value="SGNH HYDROLASE-TYPE ESTERASE DOMAIN-CONTAINING PROTEIN-RELATED"/>
    <property type="match status" value="1"/>
</dbReference>
<accession>A0A251TLE4</accession>
<evidence type="ECO:0000256" key="2">
    <source>
        <dbReference type="SAM" id="SignalP"/>
    </source>
</evidence>
<feature type="chain" id="PRO_5012535596" evidence="2">
    <location>
        <begin position="26"/>
        <end position="102"/>
    </location>
</feature>
<feature type="signal peptide" evidence="2">
    <location>
        <begin position="1"/>
        <end position="25"/>
    </location>
</feature>
<gene>
    <name evidence="4" type="ORF">HannXRQ_Chr10g0300401</name>
    <name evidence="3" type="ORF">HanXRQr2_Chr10g0438191</name>
</gene>
<dbReference type="GO" id="GO:0050525">
    <property type="term" value="F:cutinase activity"/>
    <property type="evidence" value="ECO:0007669"/>
    <property type="project" value="UniProtKB-EC"/>
</dbReference>
<dbReference type="STRING" id="4232.A0A251TLE4"/>
<dbReference type="AlphaFoldDB" id="A0A251TLE4"/>
<dbReference type="InterPro" id="IPR051058">
    <property type="entry name" value="GDSL_Est/Lipase"/>
</dbReference>
<dbReference type="Gene3D" id="3.40.50.1110">
    <property type="entry name" value="SGNH hydrolase"/>
    <property type="match status" value="1"/>
</dbReference>
<evidence type="ECO:0000256" key="1">
    <source>
        <dbReference type="ARBA" id="ARBA00022801"/>
    </source>
</evidence>
<dbReference type="Gramene" id="mRNA:HanXRQr2_Chr10g0438191">
    <property type="protein sequence ID" value="CDS:HanXRQr2_Chr10g0438191.1"/>
    <property type="gene ID" value="HanXRQr2_Chr10g0438191"/>
</dbReference>
<dbReference type="EMBL" id="MNCJ02000325">
    <property type="protein sequence ID" value="KAF5786217.1"/>
    <property type="molecule type" value="Genomic_DNA"/>
</dbReference>
<dbReference type="OMA" id="VIGECQI"/>
<dbReference type="InParanoid" id="A0A251TLE4"/>
<evidence type="ECO:0000313" key="5">
    <source>
        <dbReference type="Proteomes" id="UP000215914"/>
    </source>
</evidence>
<sequence>MTRSPMVTLTIFGIAAIASWSFSNAASPAVFILGDSLLDVGTNNFVLKAVGKAKYPHYGIDFFNSTPSGRFSNGLNMADFLGKWSILLNKLGAVISDTTRKQ</sequence>
<protein>
    <submittedName>
        <fullName evidence="3">Cutinase</fullName>
        <ecNumber evidence="3">3.1.1.74</ecNumber>
    </submittedName>
    <submittedName>
        <fullName evidence="4">Putative SGNH hydrolase-type esterase domain-containing protein</fullName>
    </submittedName>
</protein>
<keyword evidence="2" id="KW-0732">Signal</keyword>